<name>A0ABR7RDW8_9PROT</name>
<dbReference type="RefSeq" id="WP_187780871.1">
    <property type="nucleotide sequence ID" value="NZ_JACTUZ010000193.1"/>
</dbReference>
<evidence type="ECO:0000313" key="3">
    <source>
        <dbReference type="Proteomes" id="UP000603940"/>
    </source>
</evidence>
<gene>
    <name evidence="2" type="ORF">IBL25_23280</name>
</gene>
<evidence type="ECO:0000313" key="2">
    <source>
        <dbReference type="EMBL" id="MBC9179873.1"/>
    </source>
</evidence>
<protein>
    <recommendedName>
        <fullName evidence="1">Xaa-Pro dipeptidyl-peptidase C-terminal domain-containing protein</fullName>
    </recommendedName>
</protein>
<dbReference type="EMBL" id="JACTUZ010000193">
    <property type="protein sequence ID" value="MBC9179873.1"/>
    <property type="molecule type" value="Genomic_DNA"/>
</dbReference>
<proteinExistence type="predicted"/>
<dbReference type="InterPro" id="IPR013736">
    <property type="entry name" value="Xaa-Pro_dipept_C"/>
</dbReference>
<accession>A0ABR7RDW8</accession>
<dbReference type="InterPro" id="IPR008979">
    <property type="entry name" value="Galactose-bd-like_sf"/>
</dbReference>
<dbReference type="Pfam" id="PF08530">
    <property type="entry name" value="PepX_C"/>
    <property type="match status" value="1"/>
</dbReference>
<organism evidence="2 3">
    <name type="scientific">Pseudoroseomonas ludipueritiae</name>
    <dbReference type="NCBI Taxonomy" id="198093"/>
    <lineage>
        <taxon>Bacteria</taxon>
        <taxon>Pseudomonadati</taxon>
        <taxon>Pseudomonadota</taxon>
        <taxon>Alphaproteobacteria</taxon>
        <taxon>Acetobacterales</taxon>
        <taxon>Acetobacteraceae</taxon>
        <taxon>Pseudoroseomonas</taxon>
    </lineage>
</organism>
<feature type="domain" description="Xaa-Pro dipeptidyl-peptidase C-terminal" evidence="1">
    <location>
        <begin position="28"/>
        <end position="110"/>
    </location>
</feature>
<dbReference type="Proteomes" id="UP000603940">
    <property type="component" value="Unassembled WGS sequence"/>
</dbReference>
<dbReference type="Gene3D" id="2.60.120.260">
    <property type="entry name" value="Galactose-binding domain-like"/>
    <property type="match status" value="1"/>
</dbReference>
<dbReference type="SUPFAM" id="SSF49785">
    <property type="entry name" value="Galactose-binding domain-like"/>
    <property type="match status" value="1"/>
</dbReference>
<sequence>MRCAAPAAPACGWSDRPAASTGATIRPAWRRYREDPTTPKMLEPGMPVRITVELFPTANLLKAVHRIRLDIASSELRITQPPDRRARGRWRRMRVAENTVFVDAARPFRLVLPLVR</sequence>
<reference evidence="2 3" key="1">
    <citation type="journal article" date="2009" name="Int. J. Syst. Evol. Microbiol.">
        <title>Transfer of Teichococcus ludipueritiae and Muricoccus roseus to the genus Roseomonas, as Roseomonas ludipueritiae comb. nov. and Roseomonas rosea comb. nov., respectively, and emended description of the genus Roseomonas.</title>
        <authorList>
            <person name="Sanchez-Porro C."/>
            <person name="Gallego V."/>
            <person name="Busse H.J."/>
            <person name="Kampfer P."/>
            <person name="Ventosa A."/>
        </authorList>
    </citation>
    <scope>NUCLEOTIDE SEQUENCE [LARGE SCALE GENOMIC DNA]</scope>
    <source>
        <strain evidence="2 3">DSM 14915</strain>
    </source>
</reference>
<comment type="caution">
    <text evidence="2">The sequence shown here is derived from an EMBL/GenBank/DDBJ whole genome shotgun (WGS) entry which is preliminary data.</text>
</comment>
<evidence type="ECO:0000259" key="1">
    <source>
        <dbReference type="Pfam" id="PF08530"/>
    </source>
</evidence>
<keyword evidence="3" id="KW-1185">Reference proteome</keyword>